<dbReference type="SUPFAM" id="SSF47923">
    <property type="entry name" value="Ypt/Rab-GAP domain of gyp1p"/>
    <property type="match status" value="2"/>
</dbReference>
<dbReference type="CDD" id="cd20788">
    <property type="entry name" value="TBC1D23_C-like"/>
    <property type="match status" value="1"/>
</dbReference>
<evidence type="ECO:0000256" key="4">
    <source>
        <dbReference type="ARBA" id="ARBA00023034"/>
    </source>
</evidence>
<dbReference type="OrthoDB" id="1668230at2759"/>
<evidence type="ECO:0000256" key="3">
    <source>
        <dbReference type="ARBA" id="ARBA00022473"/>
    </source>
</evidence>
<feature type="region of interest" description="Disordered" evidence="5">
    <location>
        <begin position="1"/>
        <end position="26"/>
    </location>
</feature>
<dbReference type="InterPro" id="IPR036873">
    <property type="entry name" value="Rhodanese-like_dom_sf"/>
</dbReference>
<feature type="region of interest" description="Disordered" evidence="5">
    <location>
        <begin position="1421"/>
        <end position="1473"/>
    </location>
</feature>
<dbReference type="PROSITE" id="PS50086">
    <property type="entry name" value="TBC_RABGAP"/>
    <property type="match status" value="1"/>
</dbReference>
<dbReference type="EMBL" id="JNBS01000243">
    <property type="protein sequence ID" value="OQS07389.1"/>
    <property type="molecule type" value="Genomic_DNA"/>
</dbReference>
<comment type="caution">
    <text evidence="10">The sequence shown here is derived from an EMBL/GenBank/DDBJ whole genome shotgun (WGS) entry which is preliminary data.</text>
</comment>
<dbReference type="InterPro" id="IPR039755">
    <property type="entry name" value="TBC1D23"/>
</dbReference>
<dbReference type="InterPro" id="IPR000195">
    <property type="entry name" value="Rab-GAP-TBC_dom"/>
</dbReference>
<feature type="domain" description="Rab-GAP TBC" evidence="6">
    <location>
        <begin position="59"/>
        <end position="248"/>
    </location>
</feature>
<dbReference type="SUPFAM" id="SSF50156">
    <property type="entry name" value="PDZ domain-like"/>
    <property type="match status" value="1"/>
</dbReference>
<dbReference type="PROSITE" id="PS50206">
    <property type="entry name" value="RHODANESE_3"/>
    <property type="match status" value="1"/>
</dbReference>
<dbReference type="Pfam" id="PF00595">
    <property type="entry name" value="PDZ"/>
    <property type="match status" value="1"/>
</dbReference>
<dbReference type="SUPFAM" id="SSF52821">
    <property type="entry name" value="Rhodanese/Cell cycle control phosphatase"/>
    <property type="match status" value="1"/>
</dbReference>
<evidence type="ECO:0000256" key="5">
    <source>
        <dbReference type="SAM" id="MobiDB-lite"/>
    </source>
</evidence>
<dbReference type="InterPro" id="IPR001478">
    <property type="entry name" value="PDZ"/>
</dbReference>
<reference evidence="10 11" key="1">
    <citation type="journal article" date="2014" name="Genome Biol. Evol.">
        <title>The secreted proteins of Achlya hypogyna and Thraustotheca clavata identify the ancestral oomycete secretome and reveal gene acquisitions by horizontal gene transfer.</title>
        <authorList>
            <person name="Misner I."/>
            <person name="Blouin N."/>
            <person name="Leonard G."/>
            <person name="Richards T.A."/>
            <person name="Lane C.E."/>
        </authorList>
    </citation>
    <scope>NUCLEOTIDE SEQUENCE [LARGE SCALE GENOMIC DNA]</scope>
    <source>
        <strain evidence="10 11">ATCC 34112</strain>
    </source>
</reference>
<accession>A0A1W0AB38</accession>
<dbReference type="PROSITE" id="PS50853">
    <property type="entry name" value="FN3"/>
    <property type="match status" value="2"/>
</dbReference>
<dbReference type="InterPro" id="IPR036116">
    <property type="entry name" value="FN3_sf"/>
</dbReference>
<feature type="domain" description="Rhodanese" evidence="8">
    <location>
        <begin position="364"/>
        <end position="478"/>
    </location>
</feature>
<dbReference type="Gene3D" id="2.30.42.10">
    <property type="match status" value="1"/>
</dbReference>
<feature type="compositionally biased region" description="Polar residues" evidence="5">
    <location>
        <begin position="1457"/>
        <end position="1466"/>
    </location>
</feature>
<dbReference type="SMART" id="SM00060">
    <property type="entry name" value="FN3"/>
    <property type="match status" value="2"/>
</dbReference>
<dbReference type="PANTHER" id="PTHR13297:SF5">
    <property type="entry name" value="TBC1 DOMAIN FAMILY MEMBER 23"/>
    <property type="match status" value="1"/>
</dbReference>
<dbReference type="Gene3D" id="2.60.40.10">
    <property type="entry name" value="Immunoglobulins"/>
    <property type="match status" value="2"/>
</dbReference>
<keyword evidence="11" id="KW-1185">Reference proteome</keyword>
<dbReference type="Pfam" id="PF00041">
    <property type="entry name" value="fn3"/>
    <property type="match status" value="1"/>
</dbReference>
<feature type="compositionally biased region" description="Basic and acidic residues" evidence="5">
    <location>
        <begin position="1357"/>
        <end position="1396"/>
    </location>
</feature>
<proteinExistence type="predicted"/>
<evidence type="ECO:0000313" key="10">
    <source>
        <dbReference type="EMBL" id="OQS07389.1"/>
    </source>
</evidence>
<dbReference type="InterPro" id="IPR035969">
    <property type="entry name" value="Rab-GAP_TBC_sf"/>
</dbReference>
<dbReference type="InterPro" id="IPR003961">
    <property type="entry name" value="FN3_dom"/>
</dbReference>
<keyword evidence="4" id="KW-0333">Golgi apparatus</keyword>
<feature type="domain" description="PDZ" evidence="7">
    <location>
        <begin position="577"/>
        <end position="650"/>
    </location>
</feature>
<evidence type="ECO:0000256" key="2">
    <source>
        <dbReference type="ARBA" id="ARBA00014207"/>
    </source>
</evidence>
<feature type="domain" description="Fibronectin type-III" evidence="9">
    <location>
        <begin position="663"/>
        <end position="767"/>
    </location>
</feature>
<dbReference type="PROSITE" id="PS50106">
    <property type="entry name" value="PDZ"/>
    <property type="match status" value="1"/>
</dbReference>
<evidence type="ECO:0000259" key="6">
    <source>
        <dbReference type="PROSITE" id="PS50086"/>
    </source>
</evidence>
<protein>
    <recommendedName>
        <fullName evidence="2">TBC1 domain family member 23</fullName>
    </recommendedName>
</protein>
<dbReference type="Gene3D" id="1.10.472.80">
    <property type="entry name" value="Ypt/Rab-GAP domain of gyp1p, domain 3"/>
    <property type="match status" value="1"/>
</dbReference>
<gene>
    <name evidence="10" type="ORF">THRCLA_00590</name>
</gene>
<dbReference type="InterPro" id="IPR001763">
    <property type="entry name" value="Rhodanese-like_dom"/>
</dbReference>
<feature type="region of interest" description="Disordered" evidence="5">
    <location>
        <begin position="1284"/>
        <end position="1408"/>
    </location>
</feature>
<dbReference type="Gene3D" id="1.10.8.270">
    <property type="entry name" value="putative rabgap domain of human tbc1 domain family member 14 like domains"/>
    <property type="match status" value="1"/>
</dbReference>
<dbReference type="InterPro" id="IPR036034">
    <property type="entry name" value="PDZ_sf"/>
</dbReference>
<dbReference type="InterPro" id="IPR013783">
    <property type="entry name" value="Ig-like_fold"/>
</dbReference>
<evidence type="ECO:0000259" key="8">
    <source>
        <dbReference type="PROSITE" id="PS50206"/>
    </source>
</evidence>
<dbReference type="GO" id="GO:0099041">
    <property type="term" value="P:vesicle tethering to Golgi"/>
    <property type="evidence" value="ECO:0007669"/>
    <property type="project" value="TreeGrafter"/>
</dbReference>
<name>A0A1W0AB38_9STRA</name>
<dbReference type="SUPFAM" id="SSF49265">
    <property type="entry name" value="Fibronectin type III"/>
    <property type="match status" value="2"/>
</dbReference>
<evidence type="ECO:0000259" key="7">
    <source>
        <dbReference type="PROSITE" id="PS50106"/>
    </source>
</evidence>
<evidence type="ECO:0000259" key="9">
    <source>
        <dbReference type="PROSITE" id="PS50853"/>
    </source>
</evidence>
<dbReference type="SMART" id="SM00164">
    <property type="entry name" value="TBC"/>
    <property type="match status" value="1"/>
</dbReference>
<feature type="region of interest" description="Disordered" evidence="5">
    <location>
        <begin position="974"/>
        <end position="995"/>
    </location>
</feature>
<feature type="compositionally biased region" description="Polar residues" evidence="5">
    <location>
        <begin position="1284"/>
        <end position="1305"/>
    </location>
</feature>
<organism evidence="10 11">
    <name type="scientific">Thraustotheca clavata</name>
    <dbReference type="NCBI Taxonomy" id="74557"/>
    <lineage>
        <taxon>Eukaryota</taxon>
        <taxon>Sar</taxon>
        <taxon>Stramenopiles</taxon>
        <taxon>Oomycota</taxon>
        <taxon>Saprolegniomycetes</taxon>
        <taxon>Saprolegniales</taxon>
        <taxon>Achlyaceae</taxon>
        <taxon>Thraustotheca</taxon>
    </lineage>
</organism>
<evidence type="ECO:0000313" key="11">
    <source>
        <dbReference type="Proteomes" id="UP000243217"/>
    </source>
</evidence>
<feature type="domain" description="Fibronectin type-III" evidence="9">
    <location>
        <begin position="890"/>
        <end position="982"/>
    </location>
</feature>
<sequence>MTGKDEERNGEVNAPEEDKKHEIEAPISREDLLRSLDAELARKRPDNYIITQLCLDLGAIPNEYRPRVWKALLLSGKTTDVQCDIYMAIDPDDINQRVIRADAPRTRPKEFEDRAAVEHSLLHVLTFYCRAKNIRYKQGMNEVLAPFLLLLWTSNDEDNTKLVYQCFYTFIDKYLTNVYSDREFRSLQCSMRLLRLLLLYHDPRLCTYLDEHDMTPELYVTPWFMTLFARNTSPDIIYALWDAILLYDDPTLLHFVALSLLQDQRETLLKADAAELPQVLTSLGLTSVEHTQTLIQRALKTMQTTPSSFRRDVLTVCYKPLTDRTVSALKQIGNTSCMTLHPQELVSYMVQKVQGTLSTAMNMIILDCRSFQAFQEYHLSLSYHIDPDVVANAEAFRVLLDGFGRIKDCHFCFVGSKASAAMHSDGDPVLSPSQDHEILDDVSIGRFVMMFLQNGFQHVSKVQGGLEAIREEFLNTLDDSVHEQLIVGEWVDDATDTLKDKAKRLIGKLPTQSALQQFQRLKSTLGKQLSKQPSNDVSQNPLAGDEEWVEVVVKSKEVLRRSSKSLSEDWKTVVFQEGKLGILFKGVDRSAITIDSIVPHGQAESAKVLKRGDILETIDAASVRGLRFQAVMQMLQKTPRPVTLQFSRPPTRMFDTLDALSYPPHAPLLLRNGPYSLSIIWDHVPGATKYQLQYAMQSEYRFHPWSTLSIKNKDGQVLDHSTDANDASGTVVGLEPGEKYLLRVRCGTATNWGTYSEPSVAMTTLETSRKVQSPRGSSISSSLVVFLVGECPDVVEKGLFYYRVLIGLRARSSPSYDATTEEIALEKGSLIKCEEKIMRGPHVFVRIADTELWAFETTSDGAPVLERLAMEPFEKKLTPQTLVEKPVFVAPSGLHLQAASSTSIVVTWEALLDPTVTKYCIQFSKNKLAALWTTRDLVASENSCILTQLTPGTAYIVRVRAGYESGWGPYTATSAPCRTPDAPPGTPPSSTEELDDGKGKLFNGWMEKAAQTAAGAVQQVARLTRTNSMDQVPEERPIKEPPLVINVDEMKQAKEEFEWFPAKKLHDQGTPTPCELVVTNGYLLSVEPEENRPGWGRIDERRRLKLLTKITSRRTISNSVVFHFKQHEEEDNIDTIGFIVEERKAVKEAIEIAVKDDAGLRTMYVKIETSVDDKTKQVTGKKISLTLEKNGASVFGIARKETKEIDLGVLNALWFTENEDNDGEISSDVVSTEVERRKCKEKKGAEATNAFGDYKQTTKVGKPSIFNKTSSNSLKTTPISAFSSMKSTPKATNSNVKATTSTNTTLKKKRNVIESESESESDNEMPKFVKKTSRIQVNDSDSDEPSAKTIAPPSKAPAKEPTKAVAKEPTKEKAVEKAQEILQEKDESKSVPQEKTKRQRAVTKTRINEHGYMVNETVYEDVEEEEENEQIPAVRKPVRAGGKLPAPPPKKKRVMKSSGSAKQSNMMDFFGKK</sequence>
<keyword evidence="3" id="KW-0217">Developmental protein</keyword>
<comment type="subcellular location">
    <subcellularLocation>
        <location evidence="1">Golgi apparatus</location>
        <location evidence="1">trans-Golgi network</location>
    </subcellularLocation>
</comment>
<dbReference type="PANTHER" id="PTHR13297">
    <property type="entry name" value="TBC1 DOMAIN FAMILY MEMBER 23-RELATED"/>
    <property type="match status" value="1"/>
</dbReference>
<dbReference type="STRING" id="74557.A0A1W0AB38"/>
<dbReference type="Pfam" id="PF00566">
    <property type="entry name" value="RabGAP-TBC"/>
    <property type="match status" value="1"/>
</dbReference>
<dbReference type="GO" id="GO:0005802">
    <property type="term" value="C:trans-Golgi network"/>
    <property type="evidence" value="ECO:0007669"/>
    <property type="project" value="TreeGrafter"/>
</dbReference>
<dbReference type="SMART" id="SM00228">
    <property type="entry name" value="PDZ"/>
    <property type="match status" value="1"/>
</dbReference>
<evidence type="ECO:0000256" key="1">
    <source>
        <dbReference type="ARBA" id="ARBA00004601"/>
    </source>
</evidence>
<dbReference type="GO" id="GO:0042147">
    <property type="term" value="P:retrograde transport, endosome to Golgi"/>
    <property type="evidence" value="ECO:0007669"/>
    <property type="project" value="InterPro"/>
</dbReference>
<dbReference type="CDD" id="cd00063">
    <property type="entry name" value="FN3"/>
    <property type="match status" value="2"/>
</dbReference>
<dbReference type="GO" id="GO:0005829">
    <property type="term" value="C:cytosol"/>
    <property type="evidence" value="ECO:0007669"/>
    <property type="project" value="GOC"/>
</dbReference>
<dbReference type="Proteomes" id="UP000243217">
    <property type="component" value="Unassembled WGS sequence"/>
</dbReference>